<evidence type="ECO:0000256" key="1">
    <source>
        <dbReference type="ARBA" id="ARBA00009251"/>
    </source>
</evidence>
<dbReference type="eggNOG" id="ENOG5033EE8">
    <property type="taxonomic scope" value="Bacteria"/>
</dbReference>
<feature type="region of interest" description="Disordered" evidence="3">
    <location>
        <begin position="88"/>
        <end position="109"/>
    </location>
</feature>
<comment type="similarity">
    <text evidence="1">Belongs to the PUR DNA-binding protein family.</text>
</comment>
<dbReference type="AlphaFoldDB" id="W5STK4"/>
<organism evidence="4 5">
    <name type="scientific">Borrelia coriaceae ATCC 43381</name>
    <dbReference type="NCBI Taxonomy" id="1408429"/>
    <lineage>
        <taxon>Bacteria</taxon>
        <taxon>Pseudomonadati</taxon>
        <taxon>Spirochaetota</taxon>
        <taxon>Spirochaetia</taxon>
        <taxon>Spirochaetales</taxon>
        <taxon>Borreliaceae</taxon>
        <taxon>Borrelia</taxon>
    </lineage>
</organism>
<dbReference type="HOGENOM" id="CLU_144077_0_1_12"/>
<keyword evidence="5" id="KW-1185">Reference proteome</keyword>
<proteinExistence type="inferred from homology"/>
<dbReference type="Gene3D" id="3.10.450.700">
    <property type="match status" value="1"/>
</dbReference>
<keyword evidence="2" id="KW-0238">DNA-binding</keyword>
<sequence>MEDLMGERGEVYSDKLFTNSDRTYFFNVKENRKGDYFLNIVESKKNLNGDFERHSVFVYEENIEEFESNLLRAISVIKKKVSENPVARGEYHNNDFDRHRERSRNDNLGLEKNYRLSDKFRDEHN</sequence>
<protein>
    <submittedName>
        <fullName evidence="4">Uncharacterized protein</fullName>
    </submittedName>
</protein>
<accession>W5STK4</accession>
<reference evidence="4" key="1">
    <citation type="submission" date="2013-04" db="EMBL/GenBank/DDBJ databases">
        <title>Comparative Genomics of Relapsing Fever Spirochetes.</title>
        <authorList>
            <person name="Schwan T.G."/>
            <person name="Raffel S.J."/>
            <person name="Porcella S.F."/>
            <person name="Martens C.A."/>
            <person name="Bruno D.P."/>
            <person name="Ricklefs S.M."/>
            <person name="Barbian K.B."/>
        </authorList>
    </citation>
    <scope>NUCLEOTIDE SEQUENCE [LARGE SCALE GENOMIC DNA]</scope>
    <source>
        <strain evidence="4">Co53</strain>
    </source>
</reference>
<name>W5STK4_9SPIR</name>
<dbReference type="Proteomes" id="UP000019330">
    <property type="component" value="Chromosome"/>
</dbReference>
<dbReference type="GO" id="GO:0032422">
    <property type="term" value="F:purine-rich negative regulatory element binding"/>
    <property type="evidence" value="ECO:0007669"/>
    <property type="project" value="InterPro"/>
</dbReference>
<dbReference type="STRING" id="1313292.BCO_0110200"/>
<feature type="compositionally biased region" description="Basic and acidic residues" evidence="3">
    <location>
        <begin position="89"/>
        <end position="105"/>
    </location>
</feature>
<dbReference type="GO" id="GO:0000977">
    <property type="term" value="F:RNA polymerase II transcription regulatory region sequence-specific DNA binding"/>
    <property type="evidence" value="ECO:0007669"/>
    <property type="project" value="InterPro"/>
</dbReference>
<dbReference type="EMBL" id="CP005745">
    <property type="protein sequence ID" value="AHH10202.1"/>
    <property type="molecule type" value="Genomic_DNA"/>
</dbReference>
<evidence type="ECO:0000313" key="4">
    <source>
        <dbReference type="EMBL" id="AHH10202.1"/>
    </source>
</evidence>
<dbReference type="InterPro" id="IPR006628">
    <property type="entry name" value="PUR-bd_fam"/>
</dbReference>
<evidence type="ECO:0000313" key="5">
    <source>
        <dbReference type="Proteomes" id="UP000019330"/>
    </source>
</evidence>
<dbReference type="SMART" id="SM00712">
    <property type="entry name" value="PUR"/>
    <property type="match status" value="1"/>
</dbReference>
<evidence type="ECO:0000256" key="3">
    <source>
        <dbReference type="SAM" id="MobiDB-lite"/>
    </source>
</evidence>
<dbReference type="Pfam" id="PF11680">
    <property type="entry name" value="DUF3276"/>
    <property type="match status" value="1"/>
</dbReference>
<evidence type="ECO:0000256" key="2">
    <source>
        <dbReference type="ARBA" id="ARBA00023125"/>
    </source>
</evidence>
<dbReference type="PATRIC" id="fig|1313292.3.peg.44"/>
<gene>
    <name evidence="4" type="ORF">BCO_0110200</name>
</gene>